<proteinExistence type="predicted"/>
<dbReference type="EMBL" id="JAPEVA010000008">
    <property type="protein sequence ID" value="KAJ4410403.1"/>
    <property type="molecule type" value="Genomic_DNA"/>
</dbReference>
<feature type="domain" description="Ketopantoate reductase N-terminal" evidence="2">
    <location>
        <begin position="10"/>
        <end position="167"/>
    </location>
</feature>
<dbReference type="Pfam" id="PF02558">
    <property type="entry name" value="ApbA"/>
    <property type="match status" value="1"/>
</dbReference>
<dbReference type="FunFam" id="3.40.50.720:FF:000424">
    <property type="entry name" value="Meiotically up-regulated gene 72 protein"/>
    <property type="match status" value="1"/>
</dbReference>
<dbReference type="InterPro" id="IPR051402">
    <property type="entry name" value="KPR-Related"/>
</dbReference>
<gene>
    <name evidence="4" type="ORF">N0V91_001887</name>
</gene>
<dbReference type="Gene3D" id="1.10.1040.10">
    <property type="entry name" value="N-(1-d-carboxylethyl)-l-norvaline Dehydrogenase, domain 2"/>
    <property type="match status" value="1"/>
</dbReference>
<name>A0A9W8ZN90_9PLEO</name>
<dbReference type="OrthoDB" id="5302359at2759"/>
<feature type="compositionally biased region" description="Low complexity" evidence="1">
    <location>
        <begin position="696"/>
        <end position="719"/>
    </location>
</feature>
<evidence type="ECO:0000313" key="5">
    <source>
        <dbReference type="Proteomes" id="UP001140510"/>
    </source>
</evidence>
<dbReference type="InterPro" id="IPR008927">
    <property type="entry name" value="6-PGluconate_DH-like_C_sf"/>
</dbReference>
<dbReference type="Gene3D" id="3.40.50.720">
    <property type="entry name" value="NAD(P)-binding Rossmann-like Domain"/>
    <property type="match status" value="1"/>
</dbReference>
<evidence type="ECO:0008006" key="6">
    <source>
        <dbReference type="Google" id="ProtNLM"/>
    </source>
</evidence>
<dbReference type="AlphaFoldDB" id="A0A9W8ZN90"/>
<dbReference type="Proteomes" id="UP001140510">
    <property type="component" value="Unassembled WGS sequence"/>
</dbReference>
<feature type="compositionally biased region" description="Pro residues" evidence="1">
    <location>
        <begin position="663"/>
        <end position="695"/>
    </location>
</feature>
<feature type="domain" description="Ketopantoate reductase C-terminal" evidence="3">
    <location>
        <begin position="200"/>
        <end position="323"/>
    </location>
</feature>
<feature type="compositionally biased region" description="Low complexity" evidence="1">
    <location>
        <begin position="329"/>
        <end position="345"/>
    </location>
</feature>
<comment type="caution">
    <text evidence="4">The sequence shown here is derived from an EMBL/GenBank/DDBJ whole genome shotgun (WGS) entry which is preliminary data.</text>
</comment>
<evidence type="ECO:0000259" key="3">
    <source>
        <dbReference type="Pfam" id="PF08546"/>
    </source>
</evidence>
<feature type="compositionally biased region" description="Low complexity" evidence="1">
    <location>
        <begin position="395"/>
        <end position="415"/>
    </location>
</feature>
<evidence type="ECO:0000259" key="2">
    <source>
        <dbReference type="Pfam" id="PF02558"/>
    </source>
</evidence>
<protein>
    <recommendedName>
        <fullName evidence="6">2-dehydropantoate 2-reductase</fullName>
    </recommendedName>
</protein>
<dbReference type="InterPro" id="IPR013752">
    <property type="entry name" value="KPA_reductase"/>
</dbReference>
<dbReference type="FunFam" id="1.10.1040.10:FF:000017">
    <property type="entry name" value="2-dehydropantoate 2-reductase"/>
    <property type="match status" value="1"/>
</dbReference>
<feature type="compositionally biased region" description="Low complexity" evidence="1">
    <location>
        <begin position="758"/>
        <end position="772"/>
    </location>
</feature>
<feature type="region of interest" description="Disordered" evidence="1">
    <location>
        <begin position="547"/>
        <end position="588"/>
    </location>
</feature>
<evidence type="ECO:0000313" key="4">
    <source>
        <dbReference type="EMBL" id="KAJ4410403.1"/>
    </source>
</evidence>
<organism evidence="4 5">
    <name type="scientific">Didymella pomorum</name>
    <dbReference type="NCBI Taxonomy" id="749634"/>
    <lineage>
        <taxon>Eukaryota</taxon>
        <taxon>Fungi</taxon>
        <taxon>Dikarya</taxon>
        <taxon>Ascomycota</taxon>
        <taxon>Pezizomycotina</taxon>
        <taxon>Dothideomycetes</taxon>
        <taxon>Pleosporomycetidae</taxon>
        <taxon>Pleosporales</taxon>
        <taxon>Pleosporineae</taxon>
        <taxon>Didymellaceae</taxon>
        <taxon>Didymella</taxon>
    </lineage>
</organism>
<feature type="region of interest" description="Disordered" evidence="1">
    <location>
        <begin position="329"/>
        <end position="424"/>
    </location>
</feature>
<dbReference type="InterPro" id="IPR013332">
    <property type="entry name" value="KPR_N"/>
</dbReference>
<keyword evidence="5" id="KW-1185">Reference proteome</keyword>
<feature type="region of interest" description="Disordered" evidence="1">
    <location>
        <begin position="616"/>
        <end position="791"/>
    </location>
</feature>
<dbReference type="InterPro" id="IPR013328">
    <property type="entry name" value="6PGD_dom2"/>
</dbReference>
<dbReference type="PANTHER" id="PTHR21708">
    <property type="entry name" value="PROBABLE 2-DEHYDROPANTOATE 2-REDUCTASE"/>
    <property type="match status" value="1"/>
</dbReference>
<sequence>MAPAVPRLRILSVGGNAVSAFLSWRLQATNACDVTLVWKSGYESVAQYGISFKSALYGNERFKPHAVVRTPEDAAHSSKQPFDYVLLCVKALPDVYDIANIIESVVSPQHTCILMNTTHSLGVESYLEQRFPTNVVLSLVSGAEISQLGASEFEHKGATDIWVGPASKNAAIPAQIQSDMAEALAMTLSSGQVDCKVATNIRQQQFERMIGPIAFHPASVLFETANHAELLEKVGVRAMVTGVLDELIMLANAQGCTFSADFKEKTIRSMTQPQETNSTMWMDFEAKRPMEIETYLGSPLKLAQEVNVTVPRIETLYATLHHLNIVNRTRPAAGPTPTPAQNMQQPPGPPPRLSSAPLPRGPPGPNGPMTMMNGNGPMKGGPRPGSRAPSITGAPPMMRRGPPPGMNGYPPRMNGAPNGQRRPSLEANDLEEFSHLMLYDDMVEGGPAGPPGAGPYENGAPHPQNGLSIRERELMLRQREIQLREQELNMRRGPPMGHGRRPPPPQSINGFDDDDDEDDFFDPMAGGRQPGPVIDPDNFDMMSVTSKRNRKVPSAGQIRNNPEGMGYMGPQGRSRNPFSRPGAKNRTSATMLSTLPNLRENILNDPLMGYSSNRYGDVDRGAMGAQSRTNSLTASRLDEMQGGGNYGGYPSMSRRTSQSPGNPLSPGPRPMGRPSPPNGHAPNGMPPNGMPPNGMPPNGMNGMPPNGMNGMPRNGLNGRPSPPGIRQPVPLAPQQMEQHAGVSTLYPPKTRPNVRSLTGSASASAGSNSTEENSAHSSQSSLGPRPPVGVR</sequence>
<dbReference type="GO" id="GO:0005737">
    <property type="term" value="C:cytoplasm"/>
    <property type="evidence" value="ECO:0007669"/>
    <property type="project" value="TreeGrafter"/>
</dbReference>
<evidence type="ECO:0000256" key="1">
    <source>
        <dbReference type="SAM" id="MobiDB-lite"/>
    </source>
</evidence>
<dbReference type="SUPFAM" id="SSF48179">
    <property type="entry name" value="6-phosphogluconate dehydrogenase C-terminal domain-like"/>
    <property type="match status" value="1"/>
</dbReference>
<feature type="compositionally biased region" description="Low complexity" evidence="1">
    <location>
        <begin position="367"/>
        <end position="376"/>
    </location>
</feature>
<feature type="compositionally biased region" description="Polar residues" evidence="1">
    <location>
        <begin position="653"/>
        <end position="662"/>
    </location>
</feature>
<accession>A0A9W8ZN90</accession>
<reference evidence="4" key="1">
    <citation type="submission" date="2022-10" db="EMBL/GenBank/DDBJ databases">
        <title>Tapping the CABI collections for fungal endophytes: first genome assemblies for Collariella, Neodidymelliopsis, Ascochyta clinopodiicola, Didymella pomorum, Didymosphaeria variabile, Neocosmospora piperis and Neocucurbitaria cava.</title>
        <authorList>
            <person name="Hill R."/>
        </authorList>
    </citation>
    <scope>NUCLEOTIDE SEQUENCE</scope>
    <source>
        <strain evidence="4">IMI 355091</strain>
    </source>
</reference>
<dbReference type="PANTHER" id="PTHR21708:SF25">
    <property type="entry name" value="PROTEIN PAM1-RELATED"/>
    <property type="match status" value="1"/>
</dbReference>
<dbReference type="Pfam" id="PF08546">
    <property type="entry name" value="ApbA_C"/>
    <property type="match status" value="1"/>
</dbReference>